<evidence type="ECO:0008006" key="5">
    <source>
        <dbReference type="Google" id="ProtNLM"/>
    </source>
</evidence>
<gene>
    <name evidence="1" type="ORF">BGI27_04415</name>
    <name evidence="2" type="ORF">CGU29_05140</name>
</gene>
<proteinExistence type="predicted"/>
<comment type="caution">
    <text evidence="2">The sequence shown here is derived from an EMBL/GenBank/DDBJ whole genome shotgun (WGS) entry which is preliminary data.</text>
</comment>
<reference evidence="2 3" key="2">
    <citation type="submission" date="2017-07" db="EMBL/GenBank/DDBJ databases">
        <title>Candidatus Dactylopiibacterium carminicum, a nitrogen-fixing symbiont of the cochineal insect Dactylopius coccus and Dactylopius opuntiae (Hemiptera: Coccoidea: Dactylopiidae).</title>
        <authorList>
            <person name="Vera A."/>
        </authorList>
    </citation>
    <scope>NUCLEOTIDE SEQUENCE [LARGE SCALE GENOMIC DNA]</scope>
    <source>
        <strain evidence="2 3">NFDCM</strain>
    </source>
</reference>
<evidence type="ECO:0000313" key="2">
    <source>
        <dbReference type="EMBL" id="PAS94028.1"/>
    </source>
</evidence>
<name>A0A272EV91_9RHOO</name>
<reference evidence="1 4" key="1">
    <citation type="submission" date="2016-08" db="EMBL/GenBank/DDBJ databases">
        <title>Candidatus Dactylopiibacterium carminicum genome sequence.</title>
        <authorList>
            <person name="Ramirez-Puebla S.T."/>
            <person name="Ormeno-Orrillo E."/>
            <person name="Vera-Ponce De Leon A."/>
            <person name="Luis L."/>
            <person name="Sanchez-Flores A."/>
            <person name="Monica R."/>
            <person name="Martinez-Romero E."/>
        </authorList>
    </citation>
    <scope>NUCLEOTIDE SEQUENCE [LARGE SCALE GENOMIC DNA]</scope>
    <source>
        <strain evidence="1">END1</strain>
    </source>
</reference>
<sequence>MSLEHEILDRLCEYLSRSLRVGGLKLAAASGDGRVDSQASEQEISKSLLNYAQANDWFSQTHGLSIEIAPARHWYDFCVRGPGFFLPVNVKVSVCKSSDNLSSKEGVFFALTGVDPKAVTINTWERFCERLAEYRGRDPRADYYFLVVHKERQNEVFWTSLKSIGQLDPNGNNPPFHCHWGKNRERVSRSTQEAEGYILGVLGETFRLRAEAWRSFRKAFHAQTVEDQ</sequence>
<dbReference type="AlphaFoldDB" id="A0A272EV91"/>
<accession>A0A272EV91</accession>
<keyword evidence="4" id="KW-1185">Reference proteome</keyword>
<dbReference type="Proteomes" id="UP000623509">
    <property type="component" value="Unassembled WGS sequence"/>
</dbReference>
<evidence type="ECO:0000313" key="3">
    <source>
        <dbReference type="Proteomes" id="UP000216107"/>
    </source>
</evidence>
<dbReference type="OrthoDB" id="9178990at2"/>
<dbReference type="EMBL" id="MDUX01000009">
    <property type="protein sequence ID" value="KAF7600143.1"/>
    <property type="molecule type" value="Genomic_DNA"/>
</dbReference>
<organism evidence="2 3">
    <name type="scientific">Candidatus Dactylopiibacterium carminicum</name>
    <dbReference type="NCBI Taxonomy" id="857335"/>
    <lineage>
        <taxon>Bacteria</taxon>
        <taxon>Pseudomonadati</taxon>
        <taxon>Pseudomonadota</taxon>
        <taxon>Betaproteobacteria</taxon>
        <taxon>Rhodocyclales</taxon>
        <taxon>Rhodocyclaceae</taxon>
        <taxon>Candidatus Dactylopiibacterium</taxon>
    </lineage>
</organism>
<evidence type="ECO:0000313" key="1">
    <source>
        <dbReference type="EMBL" id="KAF7600143.1"/>
    </source>
</evidence>
<dbReference type="RefSeq" id="WP_095523706.1">
    <property type="nucleotide sequence ID" value="NZ_MDUX01000009.1"/>
</dbReference>
<dbReference type="Proteomes" id="UP000216107">
    <property type="component" value="Unassembled WGS sequence"/>
</dbReference>
<protein>
    <recommendedName>
        <fullName evidence="5">Restriction endonuclease</fullName>
    </recommendedName>
</protein>
<dbReference type="EMBL" id="NMRN01000010">
    <property type="protein sequence ID" value="PAS94028.1"/>
    <property type="molecule type" value="Genomic_DNA"/>
</dbReference>
<evidence type="ECO:0000313" key="4">
    <source>
        <dbReference type="Proteomes" id="UP000623509"/>
    </source>
</evidence>